<dbReference type="EMBL" id="LUEZ02000022">
    <property type="protein sequence ID" value="RDB26856.1"/>
    <property type="molecule type" value="Genomic_DNA"/>
</dbReference>
<sequence length="88" mass="9852">MSALIPPPTTSSTHTGFLDTDKEEHATASEPMRIALKIYPGRPTTAAIVARNIHFTVQTIVFRIVLYKQQPWSLFLCRQNSTPAFLLP</sequence>
<protein>
    <submittedName>
        <fullName evidence="2">Uncharacterized protein</fullName>
    </submittedName>
</protein>
<accession>A0A369K7K1</accession>
<proteinExistence type="predicted"/>
<reference evidence="2" key="1">
    <citation type="submission" date="2018-04" db="EMBL/GenBank/DDBJ databases">
        <title>Whole genome sequencing of Hypsizygus marmoreus.</title>
        <authorList>
            <person name="Choi I.-G."/>
            <person name="Min B."/>
            <person name="Kim J.-G."/>
            <person name="Kim S."/>
            <person name="Oh Y.-L."/>
            <person name="Kong W.-S."/>
            <person name="Park H."/>
            <person name="Jeong J."/>
            <person name="Song E.-S."/>
        </authorList>
    </citation>
    <scope>NUCLEOTIDE SEQUENCE [LARGE SCALE GENOMIC DNA]</scope>
    <source>
        <strain evidence="2">51987-8</strain>
    </source>
</reference>
<dbReference type="InParanoid" id="A0A369K7K1"/>
<evidence type="ECO:0000256" key="1">
    <source>
        <dbReference type="SAM" id="MobiDB-lite"/>
    </source>
</evidence>
<dbReference type="AlphaFoldDB" id="A0A369K7K1"/>
<gene>
    <name evidence="2" type="ORF">Hypma_005207</name>
</gene>
<comment type="caution">
    <text evidence="2">The sequence shown here is derived from an EMBL/GenBank/DDBJ whole genome shotgun (WGS) entry which is preliminary data.</text>
</comment>
<feature type="region of interest" description="Disordered" evidence="1">
    <location>
        <begin position="1"/>
        <end position="26"/>
    </location>
</feature>
<dbReference type="Proteomes" id="UP000076154">
    <property type="component" value="Unassembled WGS sequence"/>
</dbReference>
<evidence type="ECO:0000313" key="2">
    <source>
        <dbReference type="EMBL" id="RDB26856.1"/>
    </source>
</evidence>
<keyword evidence="3" id="KW-1185">Reference proteome</keyword>
<organism evidence="2 3">
    <name type="scientific">Hypsizygus marmoreus</name>
    <name type="common">White beech mushroom</name>
    <name type="synonym">Agaricus marmoreus</name>
    <dbReference type="NCBI Taxonomy" id="39966"/>
    <lineage>
        <taxon>Eukaryota</taxon>
        <taxon>Fungi</taxon>
        <taxon>Dikarya</taxon>
        <taxon>Basidiomycota</taxon>
        <taxon>Agaricomycotina</taxon>
        <taxon>Agaricomycetes</taxon>
        <taxon>Agaricomycetidae</taxon>
        <taxon>Agaricales</taxon>
        <taxon>Tricholomatineae</taxon>
        <taxon>Lyophyllaceae</taxon>
        <taxon>Hypsizygus</taxon>
    </lineage>
</organism>
<name>A0A369K7K1_HYPMA</name>
<evidence type="ECO:0000313" key="3">
    <source>
        <dbReference type="Proteomes" id="UP000076154"/>
    </source>
</evidence>